<dbReference type="AlphaFoldDB" id="A0A9P3GN61"/>
<organism evidence="2 3">
    <name type="scientific">Phanerochaete sordida</name>
    <dbReference type="NCBI Taxonomy" id="48140"/>
    <lineage>
        <taxon>Eukaryota</taxon>
        <taxon>Fungi</taxon>
        <taxon>Dikarya</taxon>
        <taxon>Basidiomycota</taxon>
        <taxon>Agaricomycotina</taxon>
        <taxon>Agaricomycetes</taxon>
        <taxon>Polyporales</taxon>
        <taxon>Phanerochaetaceae</taxon>
        <taxon>Phanerochaete</taxon>
    </lineage>
</organism>
<evidence type="ECO:0000256" key="1">
    <source>
        <dbReference type="SAM" id="MobiDB-lite"/>
    </source>
</evidence>
<evidence type="ECO:0000313" key="3">
    <source>
        <dbReference type="Proteomes" id="UP000703269"/>
    </source>
</evidence>
<feature type="compositionally biased region" description="Low complexity" evidence="1">
    <location>
        <begin position="35"/>
        <end position="50"/>
    </location>
</feature>
<feature type="compositionally biased region" description="Polar residues" evidence="1">
    <location>
        <begin position="63"/>
        <end position="73"/>
    </location>
</feature>
<proteinExistence type="predicted"/>
<protein>
    <submittedName>
        <fullName evidence="2">Uncharacterized protein</fullName>
    </submittedName>
</protein>
<accession>A0A9P3GN61</accession>
<dbReference type="EMBL" id="BPQB01000060">
    <property type="protein sequence ID" value="GJE96469.1"/>
    <property type="molecule type" value="Genomic_DNA"/>
</dbReference>
<feature type="compositionally biased region" description="Low complexity" evidence="1">
    <location>
        <begin position="1"/>
        <end position="21"/>
    </location>
</feature>
<evidence type="ECO:0000313" key="2">
    <source>
        <dbReference type="EMBL" id="GJE96469.1"/>
    </source>
</evidence>
<sequence length="73" mass="7526">MAPRAPSSSASPLRSQASLRRAGPRNLARTRQARRISPSSTPCSTSRPRIAGTPASHGAARTPYTSPPSAGTS</sequence>
<name>A0A9P3GN61_9APHY</name>
<comment type="caution">
    <text evidence="2">The sequence shown here is derived from an EMBL/GenBank/DDBJ whole genome shotgun (WGS) entry which is preliminary data.</text>
</comment>
<gene>
    <name evidence="2" type="ORF">PsYK624_126660</name>
</gene>
<reference evidence="2 3" key="1">
    <citation type="submission" date="2021-08" db="EMBL/GenBank/DDBJ databases">
        <title>Draft Genome Sequence of Phanerochaete sordida strain YK-624.</title>
        <authorList>
            <person name="Mori T."/>
            <person name="Dohra H."/>
            <person name="Suzuki T."/>
            <person name="Kawagishi H."/>
            <person name="Hirai H."/>
        </authorList>
    </citation>
    <scope>NUCLEOTIDE SEQUENCE [LARGE SCALE GENOMIC DNA]</scope>
    <source>
        <strain evidence="2 3">YK-624</strain>
    </source>
</reference>
<keyword evidence="3" id="KW-1185">Reference proteome</keyword>
<dbReference type="Proteomes" id="UP000703269">
    <property type="component" value="Unassembled WGS sequence"/>
</dbReference>
<feature type="region of interest" description="Disordered" evidence="1">
    <location>
        <begin position="1"/>
        <end position="73"/>
    </location>
</feature>